<protein>
    <submittedName>
        <fullName evidence="2">Uncharacterized protein</fullName>
    </submittedName>
</protein>
<sequence length="280" mass="31810">MEGILLCNNHLPGVKKTVKDYAVVQFIESELYSEIPSNWLLYDSFAVKDKTSCRWPGRKEKNFTQKIKNRVDPSKDWPIRAVNVIRFCVPALPSFPRNSTRHDTHKKNKCQGSDSVESREGLSEADSSDDSVNETLARARALLNDNNFNKDTSGETAAGSQNDDSITENNRNWNTVEISGRCYDLKQRSVSNNGNSRVNSAISEEVDTYLKLNTRDAVIAFEEKLATSTAFENEFTWKSKSGKPTEANVEKWHLRKLMLMLLNEIAHQLGIKFYYLSNVC</sequence>
<evidence type="ECO:0000313" key="3">
    <source>
        <dbReference type="Proteomes" id="UP000299102"/>
    </source>
</evidence>
<name>A0A4C1ZBM6_EUMVA</name>
<gene>
    <name evidence="2" type="ORF">EVAR_90743_1</name>
</gene>
<dbReference type="AlphaFoldDB" id="A0A4C1ZBM6"/>
<dbReference type="OrthoDB" id="7486995at2759"/>
<accession>A0A4C1ZBM6</accession>
<evidence type="ECO:0000313" key="2">
    <source>
        <dbReference type="EMBL" id="GBP85130.1"/>
    </source>
</evidence>
<feature type="compositionally biased region" description="Polar residues" evidence="1">
    <location>
        <begin position="144"/>
        <end position="169"/>
    </location>
</feature>
<proteinExistence type="predicted"/>
<dbReference type="EMBL" id="BGZK01001718">
    <property type="protein sequence ID" value="GBP85130.1"/>
    <property type="molecule type" value="Genomic_DNA"/>
</dbReference>
<evidence type="ECO:0000256" key="1">
    <source>
        <dbReference type="SAM" id="MobiDB-lite"/>
    </source>
</evidence>
<organism evidence="2 3">
    <name type="scientific">Eumeta variegata</name>
    <name type="common">Bagworm moth</name>
    <name type="synonym">Eumeta japonica</name>
    <dbReference type="NCBI Taxonomy" id="151549"/>
    <lineage>
        <taxon>Eukaryota</taxon>
        <taxon>Metazoa</taxon>
        <taxon>Ecdysozoa</taxon>
        <taxon>Arthropoda</taxon>
        <taxon>Hexapoda</taxon>
        <taxon>Insecta</taxon>
        <taxon>Pterygota</taxon>
        <taxon>Neoptera</taxon>
        <taxon>Endopterygota</taxon>
        <taxon>Lepidoptera</taxon>
        <taxon>Glossata</taxon>
        <taxon>Ditrysia</taxon>
        <taxon>Tineoidea</taxon>
        <taxon>Psychidae</taxon>
        <taxon>Oiketicinae</taxon>
        <taxon>Eumeta</taxon>
    </lineage>
</organism>
<comment type="caution">
    <text evidence="2">The sequence shown here is derived from an EMBL/GenBank/DDBJ whole genome shotgun (WGS) entry which is preliminary data.</text>
</comment>
<feature type="region of interest" description="Disordered" evidence="1">
    <location>
        <begin position="98"/>
        <end position="169"/>
    </location>
</feature>
<keyword evidence="3" id="KW-1185">Reference proteome</keyword>
<reference evidence="2 3" key="1">
    <citation type="journal article" date="2019" name="Commun. Biol.">
        <title>The bagworm genome reveals a unique fibroin gene that provides high tensile strength.</title>
        <authorList>
            <person name="Kono N."/>
            <person name="Nakamura H."/>
            <person name="Ohtoshi R."/>
            <person name="Tomita M."/>
            <person name="Numata K."/>
            <person name="Arakawa K."/>
        </authorList>
    </citation>
    <scope>NUCLEOTIDE SEQUENCE [LARGE SCALE GENOMIC DNA]</scope>
</reference>
<dbReference type="Proteomes" id="UP000299102">
    <property type="component" value="Unassembled WGS sequence"/>
</dbReference>